<dbReference type="AlphaFoldDB" id="A0A977L3P6"/>
<dbReference type="EMBL" id="CP073041">
    <property type="protein sequence ID" value="UXE64943.1"/>
    <property type="molecule type" value="Genomic_DNA"/>
</dbReference>
<accession>A0A977L3P6</accession>
<feature type="compositionally biased region" description="Polar residues" evidence="1">
    <location>
        <begin position="47"/>
        <end position="57"/>
    </location>
</feature>
<evidence type="ECO:0000256" key="1">
    <source>
        <dbReference type="SAM" id="MobiDB-lite"/>
    </source>
</evidence>
<reference evidence="2" key="1">
    <citation type="submission" date="2021-04" db="EMBL/GenBank/DDBJ databases">
        <title>Genome sequence of Woronichinia naegeliana from Washington state freshwater lake bloom.</title>
        <authorList>
            <person name="Dreher T.W."/>
        </authorList>
    </citation>
    <scope>NUCLEOTIDE SEQUENCE</scope>
    <source>
        <strain evidence="2">WA131</strain>
    </source>
</reference>
<sequence length="57" mass="6362">MTTAAVEEYKIMLSVGDTTFLDYRNIKEKREGYGPTGRVRPLVDKSCCNQGSTGNPY</sequence>
<organism evidence="2">
    <name type="scientific">Woronichinia naegeliana WA131</name>
    <dbReference type="NCBI Taxonomy" id="2824559"/>
    <lineage>
        <taxon>Bacteria</taxon>
        <taxon>Bacillati</taxon>
        <taxon>Cyanobacteriota</taxon>
        <taxon>Cyanophyceae</taxon>
        <taxon>Synechococcales</taxon>
        <taxon>Coelosphaeriaceae</taxon>
        <taxon>Woronichinia</taxon>
    </lineage>
</organism>
<protein>
    <submittedName>
        <fullName evidence="2">Uncharacterized protein</fullName>
    </submittedName>
</protein>
<proteinExistence type="predicted"/>
<dbReference type="KEGG" id="wna:KA717_37005"/>
<dbReference type="Proteomes" id="UP001065613">
    <property type="component" value="Chromosome"/>
</dbReference>
<feature type="region of interest" description="Disordered" evidence="1">
    <location>
        <begin position="31"/>
        <end position="57"/>
    </location>
</feature>
<evidence type="ECO:0000313" key="2">
    <source>
        <dbReference type="EMBL" id="UXE64943.1"/>
    </source>
</evidence>
<gene>
    <name evidence="2" type="ORF">KA717_37005</name>
</gene>
<name>A0A977L3P6_9CYAN</name>